<dbReference type="RefSeq" id="WP_012164365.1">
    <property type="nucleotide sequence ID" value="NC_009925.1"/>
</dbReference>
<reference evidence="1 2" key="1">
    <citation type="journal article" date="2008" name="Proc. Natl. Acad. Sci. U.S.A.">
        <title>Niche adaptation and genome expansion in the chlorophyll d-producing cyanobacterium Acaryochloris marina.</title>
        <authorList>
            <person name="Swingley W.D."/>
            <person name="Chen M."/>
            <person name="Cheung P.C."/>
            <person name="Conrad A.L."/>
            <person name="Dejesa L.C."/>
            <person name="Hao J."/>
            <person name="Honchak B.M."/>
            <person name="Karbach L.E."/>
            <person name="Kurdoglu A."/>
            <person name="Lahiri S."/>
            <person name="Mastrian S.D."/>
            <person name="Miyashita H."/>
            <person name="Page L."/>
            <person name="Ramakrishna P."/>
            <person name="Satoh S."/>
            <person name="Sattley W.M."/>
            <person name="Shimada Y."/>
            <person name="Taylor H.L."/>
            <person name="Tomo T."/>
            <person name="Tsuchiya T."/>
            <person name="Wang Z.T."/>
            <person name="Raymond J."/>
            <person name="Mimuro M."/>
            <person name="Blankenship R.E."/>
            <person name="Touchman J.W."/>
        </authorList>
    </citation>
    <scope>NUCLEOTIDE SEQUENCE [LARGE SCALE GENOMIC DNA]</scope>
    <source>
        <strain evidence="2">MBIC 11017</strain>
    </source>
</reference>
<dbReference type="STRING" id="329726.AM1_4026"/>
<organism evidence="1 2">
    <name type="scientific">Acaryochloris marina (strain MBIC 11017)</name>
    <dbReference type="NCBI Taxonomy" id="329726"/>
    <lineage>
        <taxon>Bacteria</taxon>
        <taxon>Bacillati</taxon>
        <taxon>Cyanobacteriota</taxon>
        <taxon>Cyanophyceae</taxon>
        <taxon>Acaryochloridales</taxon>
        <taxon>Acaryochloridaceae</taxon>
        <taxon>Acaryochloris</taxon>
    </lineage>
</organism>
<dbReference type="OrthoDB" id="4188830at2"/>
<dbReference type="InterPro" id="IPR011057">
    <property type="entry name" value="Mss4-like_sf"/>
</dbReference>
<evidence type="ECO:0000313" key="2">
    <source>
        <dbReference type="Proteomes" id="UP000000268"/>
    </source>
</evidence>
<proteinExistence type="predicted"/>
<name>B0C9J6_ACAM1</name>
<dbReference type="Proteomes" id="UP000000268">
    <property type="component" value="Chromosome"/>
</dbReference>
<sequence length="89" mass="10465">MKTQRKFLFLKPSDWAERGSYQTCGIHLLYRLKEKQQYFVPVSWFTNSKEFLFDHQVFIDEKPALYSLANKIHGMTGAQLLAQFTSSEV</sequence>
<dbReference type="SUPFAM" id="SSF51316">
    <property type="entry name" value="Mss4-like"/>
    <property type="match status" value="1"/>
</dbReference>
<gene>
    <name evidence="1" type="ordered locus">AM1_4026</name>
</gene>
<dbReference type="HOGENOM" id="CLU_055491_9_0_3"/>
<dbReference type="KEGG" id="amr:AM1_4026"/>
<dbReference type="eggNOG" id="COG3791">
    <property type="taxonomic scope" value="Bacteria"/>
</dbReference>
<dbReference type="EMBL" id="CP000828">
    <property type="protein sequence ID" value="ABW29009.1"/>
    <property type="molecule type" value="Genomic_DNA"/>
</dbReference>
<dbReference type="AlphaFoldDB" id="B0C9J6"/>
<accession>B0C9J6</accession>
<evidence type="ECO:0000313" key="1">
    <source>
        <dbReference type="EMBL" id="ABW29009.1"/>
    </source>
</evidence>
<protein>
    <submittedName>
        <fullName evidence="1">Uncharacterized protein</fullName>
    </submittedName>
</protein>
<keyword evidence="2" id="KW-1185">Reference proteome</keyword>